<dbReference type="EMBL" id="CP019943">
    <property type="protein sequence ID" value="AQU89498.1"/>
    <property type="molecule type" value="Genomic_DNA"/>
</dbReference>
<dbReference type="Pfam" id="PF00988">
    <property type="entry name" value="CPSase_sm_chain"/>
    <property type="match status" value="1"/>
</dbReference>
<dbReference type="RefSeq" id="WP_211118609.1">
    <property type="nucleotide sequence ID" value="NZ_CP019943.1"/>
</dbReference>
<dbReference type="InterPro" id="IPR002474">
    <property type="entry name" value="CarbamoylP_synth_ssu_N"/>
</dbReference>
<gene>
    <name evidence="2" type="ORF">BW244_0080</name>
</gene>
<dbReference type="Proteomes" id="UP000189666">
    <property type="component" value="Chromosome"/>
</dbReference>
<dbReference type="InterPro" id="IPR036480">
    <property type="entry name" value="CarbP_synth_ssu_N_sf"/>
</dbReference>
<dbReference type="AlphaFoldDB" id="A0A1U9RRF6"/>
<dbReference type="SUPFAM" id="SSF52021">
    <property type="entry name" value="Carbamoyl phosphate synthetase, small subunit N-terminal domain"/>
    <property type="match status" value="1"/>
</dbReference>
<proteinExistence type="predicted"/>
<feature type="domain" description="Carbamoyl-phosphate synthase small subunit N-terminal" evidence="1">
    <location>
        <begin position="1"/>
        <end position="126"/>
    </location>
</feature>
<name>A0A1U9RRF6_CARRU</name>
<dbReference type="EC" id="6.3.5.5" evidence="2"/>
<evidence type="ECO:0000313" key="2">
    <source>
        <dbReference type="EMBL" id="AQU89498.1"/>
    </source>
</evidence>
<sequence>MLIIESGYFLKCKIVNYRKILGELIFNSSNYGYNEIISDPSYKSQFLIFSNPHIGNVGIIEQDLQLFKIKLNAIIIKNYSISSNFRSNFKINKFLKKQKKVILIGIDNRFLISNVRNIGTQFSIIIKTKKKINIIIKYLRFLNNQKMYYD</sequence>
<accession>A0A1U9RRF6</accession>
<evidence type="ECO:0000313" key="3">
    <source>
        <dbReference type="Proteomes" id="UP000189666"/>
    </source>
</evidence>
<dbReference type="Gene3D" id="3.50.30.20">
    <property type="entry name" value="Carbamoyl-phosphate synthase small subunit, N-terminal domain"/>
    <property type="match status" value="1"/>
</dbReference>
<reference evidence="2 3" key="1">
    <citation type="submission" date="2017-02" db="EMBL/GenBank/DDBJ databases">
        <title>Complete Genome of Candidatus Carsonella ruddii strain BC, a Nutritional Endosymbiont of Bactericera cockerelli.</title>
        <authorList>
            <person name="Riley A.B."/>
            <person name="Kim D.H."/>
            <person name="Hansen A.K."/>
        </authorList>
    </citation>
    <scope>NUCLEOTIDE SEQUENCE [LARGE SCALE GENOMIC DNA]</scope>
    <source>
        <strain evidence="2 3">BC</strain>
    </source>
</reference>
<dbReference type="SMART" id="SM01097">
    <property type="entry name" value="CPSase_sm_chain"/>
    <property type="match status" value="1"/>
</dbReference>
<dbReference type="GO" id="GO:0004088">
    <property type="term" value="F:carbamoyl-phosphate synthase (glutamine-hydrolyzing) activity"/>
    <property type="evidence" value="ECO:0007669"/>
    <property type="project" value="UniProtKB-EC"/>
</dbReference>
<organism evidence="2 3">
    <name type="scientific">Carsonella ruddii</name>
    <dbReference type="NCBI Taxonomy" id="114186"/>
    <lineage>
        <taxon>Bacteria</taxon>
        <taxon>Pseudomonadati</taxon>
        <taxon>Pseudomonadota</taxon>
        <taxon>Gammaproteobacteria</taxon>
        <taxon>Oceanospirillales</taxon>
        <taxon>Halomonadaceae</taxon>
        <taxon>Zymobacter group</taxon>
        <taxon>Candidatus Carsonella</taxon>
    </lineage>
</organism>
<protein>
    <submittedName>
        <fullName evidence="2">Carbamoyl-phosphate synthase small chain</fullName>
        <ecNumber evidence="2">6.3.5.5</ecNumber>
    </submittedName>
</protein>
<evidence type="ECO:0000259" key="1">
    <source>
        <dbReference type="SMART" id="SM01097"/>
    </source>
</evidence>
<keyword evidence="2" id="KW-0436">Ligase</keyword>